<name>A0ABP8FYX0_9BACT</name>
<dbReference type="InterPro" id="IPR013216">
    <property type="entry name" value="Methyltransf_11"/>
</dbReference>
<dbReference type="SUPFAM" id="SSF53335">
    <property type="entry name" value="S-adenosyl-L-methionine-dependent methyltransferases"/>
    <property type="match status" value="1"/>
</dbReference>
<dbReference type="Pfam" id="PF08241">
    <property type="entry name" value="Methyltransf_11"/>
    <property type="match status" value="1"/>
</dbReference>
<accession>A0ABP8FYX0</accession>
<sequence length="252" mass="29197">MDAMRKPFQGVLNIIRFNWHFYVIALFLVLALILVAFTFLLPLKQYILLLATLIVGSMAVSLIVSWYVYDVSNLYQLQWIDDIHNHQRILNINAGFDETSHLLKKKFPAADILSYDFYDPVKHTEVSIKRARKAYPAFAGTIQGNTHHLELPDNSMDKIFVTLAAHEVRNELERGVFFRELERVVKPTGQIYITEHLRDVPNFLAYNIGFFHFYSKSTWLKTFQQGNLTVHLEKKITPFISTFILVKNGSSS</sequence>
<dbReference type="Gene3D" id="3.40.50.150">
    <property type="entry name" value="Vaccinia Virus protein VP39"/>
    <property type="match status" value="1"/>
</dbReference>
<organism evidence="3 4">
    <name type="scientific">Nibribacter koreensis</name>
    <dbReference type="NCBI Taxonomy" id="1084519"/>
    <lineage>
        <taxon>Bacteria</taxon>
        <taxon>Pseudomonadati</taxon>
        <taxon>Bacteroidota</taxon>
        <taxon>Cytophagia</taxon>
        <taxon>Cytophagales</taxon>
        <taxon>Hymenobacteraceae</taxon>
        <taxon>Nibribacter</taxon>
    </lineage>
</organism>
<dbReference type="EMBL" id="BAABGX010000003">
    <property type="protein sequence ID" value="GAA4313823.1"/>
    <property type="molecule type" value="Genomic_DNA"/>
</dbReference>
<evidence type="ECO:0000313" key="4">
    <source>
        <dbReference type="Proteomes" id="UP001501844"/>
    </source>
</evidence>
<feature type="transmembrane region" description="Helical" evidence="1">
    <location>
        <begin position="46"/>
        <end position="69"/>
    </location>
</feature>
<comment type="caution">
    <text evidence="3">The sequence shown here is derived from an EMBL/GenBank/DDBJ whole genome shotgun (WGS) entry which is preliminary data.</text>
</comment>
<keyword evidence="1" id="KW-1133">Transmembrane helix</keyword>
<keyword evidence="1" id="KW-0472">Membrane</keyword>
<evidence type="ECO:0000256" key="1">
    <source>
        <dbReference type="SAM" id="Phobius"/>
    </source>
</evidence>
<gene>
    <name evidence="3" type="ORF">GCM10023183_33760</name>
</gene>
<dbReference type="InterPro" id="IPR029063">
    <property type="entry name" value="SAM-dependent_MTases_sf"/>
</dbReference>
<evidence type="ECO:0000259" key="2">
    <source>
        <dbReference type="Pfam" id="PF08241"/>
    </source>
</evidence>
<feature type="domain" description="Methyltransferase type 11" evidence="2">
    <location>
        <begin position="126"/>
        <end position="193"/>
    </location>
</feature>
<protein>
    <recommendedName>
        <fullName evidence="2">Methyltransferase type 11 domain-containing protein</fullName>
    </recommendedName>
</protein>
<feature type="transmembrane region" description="Helical" evidence="1">
    <location>
        <begin position="21"/>
        <end position="40"/>
    </location>
</feature>
<dbReference type="Proteomes" id="UP001501844">
    <property type="component" value="Unassembled WGS sequence"/>
</dbReference>
<evidence type="ECO:0000313" key="3">
    <source>
        <dbReference type="EMBL" id="GAA4313823.1"/>
    </source>
</evidence>
<proteinExistence type="predicted"/>
<reference evidence="4" key="1">
    <citation type="journal article" date="2019" name="Int. J. Syst. Evol. Microbiol.">
        <title>The Global Catalogue of Microorganisms (GCM) 10K type strain sequencing project: providing services to taxonomists for standard genome sequencing and annotation.</title>
        <authorList>
            <consortium name="The Broad Institute Genomics Platform"/>
            <consortium name="The Broad Institute Genome Sequencing Center for Infectious Disease"/>
            <person name="Wu L."/>
            <person name="Ma J."/>
        </authorList>
    </citation>
    <scope>NUCLEOTIDE SEQUENCE [LARGE SCALE GENOMIC DNA]</scope>
    <source>
        <strain evidence="4">JCM 17917</strain>
    </source>
</reference>
<keyword evidence="1" id="KW-0812">Transmembrane</keyword>
<keyword evidence="4" id="KW-1185">Reference proteome</keyword>